<protein>
    <recommendedName>
        <fullName evidence="3">Transposase</fullName>
    </recommendedName>
</protein>
<dbReference type="PANTHER" id="PTHR46060">
    <property type="entry name" value="MARINER MOS1 TRANSPOSASE-LIKE PROTEIN"/>
    <property type="match status" value="1"/>
</dbReference>
<dbReference type="EMBL" id="CAJOBD010000035">
    <property type="protein sequence ID" value="CAF3546410.1"/>
    <property type="molecule type" value="Genomic_DNA"/>
</dbReference>
<dbReference type="AlphaFoldDB" id="A0A818JYF4"/>
<dbReference type="GO" id="GO:0003676">
    <property type="term" value="F:nucleic acid binding"/>
    <property type="evidence" value="ECO:0007669"/>
    <property type="project" value="InterPro"/>
</dbReference>
<gene>
    <name evidence="1" type="ORF">JBS370_LOCUS1124</name>
</gene>
<organism evidence="1 2">
    <name type="scientific">Rotaria sordida</name>
    <dbReference type="NCBI Taxonomy" id="392033"/>
    <lineage>
        <taxon>Eukaryota</taxon>
        <taxon>Metazoa</taxon>
        <taxon>Spiralia</taxon>
        <taxon>Gnathifera</taxon>
        <taxon>Rotifera</taxon>
        <taxon>Eurotatoria</taxon>
        <taxon>Bdelloidea</taxon>
        <taxon>Philodinida</taxon>
        <taxon>Philodinidae</taxon>
        <taxon>Rotaria</taxon>
    </lineage>
</organism>
<name>A0A818JYF4_9BILA</name>
<comment type="caution">
    <text evidence="1">The sequence shown here is derived from an EMBL/GenBank/DDBJ whole genome shotgun (WGS) entry which is preliminary data.</text>
</comment>
<feature type="non-terminal residue" evidence="1">
    <location>
        <position position="286"/>
    </location>
</feature>
<dbReference type="Proteomes" id="UP000663836">
    <property type="component" value="Unassembled WGS sequence"/>
</dbReference>
<proteinExistence type="predicted"/>
<reference evidence="1" key="1">
    <citation type="submission" date="2021-02" db="EMBL/GenBank/DDBJ databases">
        <authorList>
            <person name="Nowell W R."/>
        </authorList>
    </citation>
    <scope>NUCLEOTIDE SEQUENCE</scope>
</reference>
<evidence type="ECO:0008006" key="3">
    <source>
        <dbReference type="Google" id="ProtNLM"/>
    </source>
</evidence>
<dbReference type="PANTHER" id="PTHR46060:SF1">
    <property type="entry name" value="MARINER MOS1 TRANSPOSASE-LIKE PROTEIN"/>
    <property type="match status" value="1"/>
</dbReference>
<sequence>YRTVRRWSQWFREGREEIEDEARPGRPITETTSENIEQVRLLIDDDLHITIEEVQEQAGLSRGTLQRIITDHLNLKKATARYIPKDLTDFQRAKRVRICKQNLAKFQEGTWRLCDIITGDESWFYHTQIGRKSSNAAWSDGPVLIHPMEREQTIDHHYYINNCLRTLVDEIKRQRPSYGTSRIKIHHDNGRAHIHEDVSKYLESERLTIIPHPPNSPDLSPCDFWLFDLIKTNLSDQSASESLYDAVRDFMYSLNREEYKKTFEKWVQRIQLCIDNQGDYFEHLIK</sequence>
<evidence type="ECO:0000313" key="2">
    <source>
        <dbReference type="Proteomes" id="UP000663836"/>
    </source>
</evidence>
<dbReference type="Gene3D" id="3.30.420.10">
    <property type="entry name" value="Ribonuclease H-like superfamily/Ribonuclease H"/>
    <property type="match status" value="1"/>
</dbReference>
<dbReference type="InterPro" id="IPR052709">
    <property type="entry name" value="Transposase-MT_Hybrid"/>
</dbReference>
<evidence type="ECO:0000313" key="1">
    <source>
        <dbReference type="EMBL" id="CAF3546410.1"/>
    </source>
</evidence>
<dbReference type="InterPro" id="IPR036397">
    <property type="entry name" value="RNaseH_sf"/>
</dbReference>
<accession>A0A818JYF4</accession>